<proteinExistence type="predicted"/>
<dbReference type="OrthoDB" id="122332at2"/>
<evidence type="ECO:0000256" key="1">
    <source>
        <dbReference type="SAM" id="SignalP"/>
    </source>
</evidence>
<evidence type="ECO:0000313" key="2">
    <source>
        <dbReference type="EMBL" id="ENZ80384.1"/>
    </source>
</evidence>
<evidence type="ECO:0000313" key="3">
    <source>
        <dbReference type="Proteomes" id="UP000013063"/>
    </source>
</evidence>
<feature type="signal peptide" evidence="1">
    <location>
        <begin position="1"/>
        <end position="23"/>
    </location>
</feature>
<keyword evidence="1" id="KW-0732">Signal</keyword>
<reference evidence="2 3" key="1">
    <citation type="journal article" date="2013" name="Genome Announc.">
        <title>Draft Genome Sequence for Caulobacter sp. Strain OR37, a Bacterium Tolerant to Heavy Metals.</title>
        <authorList>
            <person name="Utturkar S.M."/>
            <person name="Bollmann A."/>
            <person name="Brzoska R.M."/>
            <person name="Klingeman D.M."/>
            <person name="Epstein S.E."/>
            <person name="Palumbo A.V."/>
            <person name="Brown S.D."/>
        </authorList>
    </citation>
    <scope>NUCLEOTIDE SEQUENCE [LARGE SCALE GENOMIC DNA]</scope>
    <source>
        <strain evidence="2 3">OR37</strain>
    </source>
</reference>
<dbReference type="PATRIC" id="fig|1292034.3.peg.3672"/>
<dbReference type="RefSeq" id="WP_004623335.1">
    <property type="nucleotide sequence ID" value="NZ_APMP01000033.1"/>
</dbReference>
<organism evidence="2 3">
    <name type="scientific">Caulobacter vibrioides OR37</name>
    <dbReference type="NCBI Taxonomy" id="1292034"/>
    <lineage>
        <taxon>Bacteria</taxon>
        <taxon>Pseudomonadati</taxon>
        <taxon>Pseudomonadota</taxon>
        <taxon>Alphaproteobacteria</taxon>
        <taxon>Caulobacterales</taxon>
        <taxon>Caulobacteraceae</taxon>
        <taxon>Caulobacter</taxon>
    </lineage>
</organism>
<protein>
    <recommendedName>
        <fullName evidence="4">Lysozyme inhibitor LprI N-terminal domain-containing protein</fullName>
    </recommendedName>
</protein>
<feature type="chain" id="PRO_5004349023" description="Lysozyme inhibitor LprI N-terminal domain-containing protein" evidence="1">
    <location>
        <begin position="24"/>
        <end position="116"/>
    </location>
</feature>
<dbReference type="PANTHER" id="PTHR37549:SF1">
    <property type="entry name" value="LIPOPROTEIN LPRI"/>
    <property type="match status" value="1"/>
</dbReference>
<dbReference type="eggNOG" id="COG4461">
    <property type="taxonomic scope" value="Bacteria"/>
</dbReference>
<dbReference type="AlphaFoldDB" id="R0EE84"/>
<dbReference type="EMBL" id="APMP01000033">
    <property type="protein sequence ID" value="ENZ80384.1"/>
    <property type="molecule type" value="Genomic_DNA"/>
</dbReference>
<keyword evidence="3" id="KW-1185">Reference proteome</keyword>
<dbReference type="STRING" id="1292034.OR37_03699"/>
<dbReference type="InterPro" id="IPR052755">
    <property type="entry name" value="Lysozyme_Inhibitor_LprI"/>
</dbReference>
<dbReference type="Proteomes" id="UP000013063">
    <property type="component" value="Unassembled WGS sequence"/>
</dbReference>
<name>R0EE84_CAUVI</name>
<sequence precursor="true">MRRLIPALVLAATGFGAALPAAAASFDCNRARAPDERAICAYRPLNDQDVRVGQLYDITRHLVPMGGRDAIMDQQRAWLRSRATCGANRACLARSYDQRLGELNAVMERVYRQGPF</sequence>
<evidence type="ECO:0008006" key="4">
    <source>
        <dbReference type="Google" id="ProtNLM"/>
    </source>
</evidence>
<comment type="caution">
    <text evidence="2">The sequence shown here is derived from an EMBL/GenBank/DDBJ whole genome shotgun (WGS) entry which is preliminary data.</text>
</comment>
<dbReference type="PANTHER" id="PTHR37549">
    <property type="entry name" value="LIPOPROTEIN LPRI"/>
    <property type="match status" value="1"/>
</dbReference>
<dbReference type="GO" id="GO:0005576">
    <property type="term" value="C:extracellular region"/>
    <property type="evidence" value="ECO:0007669"/>
    <property type="project" value="TreeGrafter"/>
</dbReference>
<accession>R0EE84</accession>
<gene>
    <name evidence="2" type="ORF">OR37_03699</name>
</gene>